<keyword evidence="1" id="KW-0812">Transmembrane</keyword>
<dbReference type="GO" id="GO:0003677">
    <property type="term" value="F:DNA binding"/>
    <property type="evidence" value="ECO:0007669"/>
    <property type="project" value="TreeGrafter"/>
</dbReference>
<dbReference type="PANTHER" id="PTHR35807">
    <property type="entry name" value="TRANSCRIPTIONAL REGULATOR REDD-RELATED"/>
    <property type="match status" value="1"/>
</dbReference>
<dbReference type="InterPro" id="IPR006652">
    <property type="entry name" value="Kelch_1"/>
</dbReference>
<keyword evidence="1" id="KW-1133">Transmembrane helix</keyword>
<evidence type="ECO:0008006" key="4">
    <source>
        <dbReference type="Google" id="ProtNLM"/>
    </source>
</evidence>
<dbReference type="EMBL" id="JAHSPG010000001">
    <property type="protein sequence ID" value="MBV4355911.1"/>
    <property type="molecule type" value="Genomic_DNA"/>
</dbReference>
<evidence type="ECO:0000256" key="1">
    <source>
        <dbReference type="SAM" id="Phobius"/>
    </source>
</evidence>
<organism evidence="2 3">
    <name type="scientific">Pinibacter aurantiacus</name>
    <dbReference type="NCBI Taxonomy" id="2851599"/>
    <lineage>
        <taxon>Bacteria</taxon>
        <taxon>Pseudomonadati</taxon>
        <taxon>Bacteroidota</taxon>
        <taxon>Chitinophagia</taxon>
        <taxon>Chitinophagales</taxon>
        <taxon>Chitinophagaceae</taxon>
        <taxon>Pinibacter</taxon>
    </lineage>
</organism>
<protein>
    <recommendedName>
        <fullName evidence="4">Galactose oxidase</fullName>
    </recommendedName>
</protein>
<name>A0A9E2S4T9_9BACT</name>
<evidence type="ECO:0000313" key="3">
    <source>
        <dbReference type="Proteomes" id="UP000812270"/>
    </source>
</evidence>
<sequence>MAFVKGYHVYFGYILRVINGKQNIDLLYDQKTLNFTVIIGEKLSGISFTLDSSALFDNWNTISLQIAPQKKQLQVFVNHKQIGSAPISFNSSYYQFLWGANDLERYQTRDLPPMRIKDIKLFDDNNLAYYWPLDEIKGDIATDRIKRETALVKNPKWVKPAYQDWTLEKTFVTKGNAICSFDKKAEILYIVSPDSVTEFNVKNIDSRWKQYAFNRTNIIIGTQGIFDPFTNKIYNILVDKKKAISYAPGNKAWDGEFRDTVLTEYWHSNKFLSPVDTSIYIIGGYGQLKYKNSVERYSIPTATWDSVHTGGDFFPPRYLAASGVNETGDTAFIIGGYGSSTGNQILDPVSYSDMYAFSVRSKTFKKLFDFKDSHTKFTFANNLIVDSKNQVYYGLLFSNDSFNSSLQLVQGSLKDPSIKLLGNKIAYPFYDIQSYSDLYYSPKAGKLIAVTFFYSNFDSPEKFTTVKVYSIDFPPQAISPGGEMDAPEPLPYKKYVWMALAVAVLAAIVFFISKRRLPQAEKQLSARENNNGREITVTSPVINGEEHTKETSLLARLAEEKKPEKSAIFLFGQFQVFDNEGKDITGLFTPLTKELFLLIITHTFKNGRGITADSLNEILWTGKSSKIAKNNLSVNLTKIKSIVEKIGNCTIEKNRDFLQFVIHDDNTAYVDYDRFMKLVGSKHSMTKSYMEEFLGLVFKGAFLNQTEYSWLDDIKAQISNQVIDICLDYLNQLKDITDDPEIVIEIANCIFYFDRLNEDALEYKCKTLIYLKRHALANQTYTKFIKEYKEIYGEDFSRSFPEISKNDPHTHLKI</sequence>
<feature type="transmembrane region" description="Helical" evidence="1">
    <location>
        <begin position="495"/>
        <end position="513"/>
    </location>
</feature>
<accession>A0A9E2S4T9</accession>
<evidence type="ECO:0000313" key="2">
    <source>
        <dbReference type="EMBL" id="MBV4355911.1"/>
    </source>
</evidence>
<dbReference type="AlphaFoldDB" id="A0A9E2S4T9"/>
<reference evidence="2" key="1">
    <citation type="submission" date="2021-06" db="EMBL/GenBank/DDBJ databases">
        <authorList>
            <person name="Huq M.A."/>
        </authorList>
    </citation>
    <scope>NUCLEOTIDE SEQUENCE</scope>
    <source>
        <strain evidence="2">MAH-26</strain>
    </source>
</reference>
<dbReference type="GO" id="GO:0006355">
    <property type="term" value="P:regulation of DNA-templated transcription"/>
    <property type="evidence" value="ECO:0007669"/>
    <property type="project" value="TreeGrafter"/>
</dbReference>
<dbReference type="InterPro" id="IPR051677">
    <property type="entry name" value="AfsR-DnrI-RedD_regulator"/>
</dbReference>
<dbReference type="Pfam" id="PF01344">
    <property type="entry name" value="Kelch_1"/>
    <property type="match status" value="1"/>
</dbReference>
<proteinExistence type="predicted"/>
<comment type="caution">
    <text evidence="2">The sequence shown here is derived from an EMBL/GenBank/DDBJ whole genome shotgun (WGS) entry which is preliminary data.</text>
</comment>
<gene>
    <name evidence="2" type="ORF">KTO63_02045</name>
</gene>
<keyword evidence="1" id="KW-0472">Membrane</keyword>
<dbReference type="PANTHER" id="PTHR35807:SF1">
    <property type="entry name" value="TRANSCRIPTIONAL REGULATOR REDD"/>
    <property type="match status" value="1"/>
</dbReference>
<keyword evidence="3" id="KW-1185">Reference proteome</keyword>
<dbReference type="Proteomes" id="UP000812270">
    <property type="component" value="Unassembled WGS sequence"/>
</dbReference>
<dbReference type="RefSeq" id="WP_217789456.1">
    <property type="nucleotide sequence ID" value="NZ_JAHSPG010000001.1"/>
</dbReference>